<dbReference type="Proteomes" id="UP001336250">
    <property type="component" value="Unassembled WGS sequence"/>
</dbReference>
<dbReference type="InterPro" id="IPR035089">
    <property type="entry name" value="Phage_sheath_subtilisin"/>
</dbReference>
<evidence type="ECO:0000256" key="1">
    <source>
        <dbReference type="ARBA" id="ARBA00008005"/>
    </source>
</evidence>
<sequence>MAEYLSPGVYVEEVAGPKPIEGVSTSTAGVVGVTERGPLHTPQLVTSNGEFARVFGGTLPAAEFTDAGHTHHHLPHAVEAFFTNGGKRLWVTRVLPEGAAGARRTMMFADPAAATPGDTVLLRAAQQGSASAATPPALYALAPANFAVGDTVRIGQGSRSEYLQVQSIGAAARHVALDSPLRQGHAAGAAIVALAPAADDAAFPAAGQATFATVGDAAAGTAELVLEAGDVATLAGLLPDGSPAANWRLLQVGAAGVADFVFVRRAAAESATATRVWLARALQTDVPAGTAAIFVDTAGGSASTLAVPANVGDVLAYPAVSPLPAAFTTGSNAVIVDLGNDNQEAASIGQLATLPLSPPLQAAAAAGTLGQRVTLAADDRSVVAVQPGNQTVQLDDVGHLAPGMALTFSDGVAFETRFVDAIDTAAAEVTLRSALPWAPVGTVTLAAKALTAAAGPGAVALALDDRQGLEPGDVLVLGTDEVVAVRALPGERGPAPDAGAVLLERPLASAHAAGTPLRRQVVQVDPARQAVIVVLDAPAGAQALLVSNGTGFAAGDVLRLTLPDGSRAHARTGAAFAAAAPREITLAAPLAFSHAAGLPVLERQPLFDIQAIDPGAWGNRLLIGARDEAAGLAASTEVLNANPPPGPGMFSSLQLTSITGVEPGTVLEMHQPDGSAVPGLLKVRRVDRATRLALLDAPGLAAAHMAAVGAAALLGHRVRVQSREFALFVMLRRRPDPTTPSRDDELLDQEVFRNVSMDPRHSRYVERLVGITFTPGSDTDDAGEPVRRADRRSEGGSAYVRVRDLAAPAPSAAREAIRLGPEPLEDRLPSGLVRPARLALSLGDDQVPAMDDAMYVGADSNEPTRRTGLQTLRNLLTVSLVAVPGQTGALLQQAVIDHCELMRYRFAVLDGPAPHADTLVDVQNHRQQFDSSYAALYHPWPLIPDPYPASAAVARQLPVPPSGHVLGIYARSDNERGVHKAPANEVVRGITGLSRYFTKAEQDILNPYPVNINVIRDFRPQNRAIRVWGARCITSDGALKYVNVRRLLIRIEDSIERGTQWVVFEPNGPPLWSALRRAITDFLTTQWRDGALEGTKPEEGFFVKCDETTMTRDDIDNGRLVCVIGVAPVKPAEFVIFRIGLWTADAQR</sequence>
<proteinExistence type="inferred from homology"/>
<dbReference type="RefSeq" id="WP_332291818.1">
    <property type="nucleotide sequence ID" value="NZ_JAZIBG010000041.1"/>
</dbReference>
<evidence type="ECO:0000259" key="4">
    <source>
        <dbReference type="Pfam" id="PF17482"/>
    </source>
</evidence>
<evidence type="ECO:0000259" key="3">
    <source>
        <dbReference type="Pfam" id="PF04984"/>
    </source>
</evidence>
<comment type="similarity">
    <text evidence="1">Belongs to the myoviridae tail sheath protein family.</text>
</comment>
<gene>
    <name evidence="5" type="ORF">V4F39_20705</name>
</gene>
<feature type="domain" description="Tail sheath protein C-terminal" evidence="4">
    <location>
        <begin position="1035"/>
        <end position="1139"/>
    </location>
</feature>
<dbReference type="AlphaFoldDB" id="A0AAW9Q8M5"/>
<accession>A0AAW9Q8M5</accession>
<dbReference type="InterPro" id="IPR052042">
    <property type="entry name" value="Tail_sheath_structural"/>
</dbReference>
<comment type="caution">
    <text evidence="5">The sequence shown here is derived from an EMBL/GenBank/DDBJ whole genome shotgun (WGS) entry which is preliminary data.</text>
</comment>
<dbReference type="PANTHER" id="PTHR35861">
    <property type="match status" value="1"/>
</dbReference>
<feature type="domain" description="Tail sheath protein subtilisin-like" evidence="3">
    <location>
        <begin position="879"/>
        <end position="1032"/>
    </location>
</feature>
<dbReference type="InterPro" id="IPR020287">
    <property type="entry name" value="Tail_sheath_C"/>
</dbReference>
<reference evidence="5 6" key="1">
    <citation type="submission" date="2024-02" db="EMBL/GenBank/DDBJ databases">
        <title>Genome sequence of Aquincola sp. MAHUQ-54.</title>
        <authorList>
            <person name="Huq M.A."/>
        </authorList>
    </citation>
    <scope>NUCLEOTIDE SEQUENCE [LARGE SCALE GENOMIC DNA]</scope>
    <source>
        <strain evidence="5 6">MAHUQ-54</strain>
    </source>
</reference>
<organism evidence="5 6">
    <name type="scientific">Aquincola agrisoli</name>
    <dbReference type="NCBI Taxonomy" id="3119538"/>
    <lineage>
        <taxon>Bacteria</taxon>
        <taxon>Pseudomonadati</taxon>
        <taxon>Pseudomonadota</taxon>
        <taxon>Betaproteobacteria</taxon>
        <taxon>Burkholderiales</taxon>
        <taxon>Sphaerotilaceae</taxon>
        <taxon>Aquincola</taxon>
    </lineage>
</organism>
<dbReference type="PANTHER" id="PTHR35861:SF1">
    <property type="entry name" value="PHAGE TAIL SHEATH PROTEIN"/>
    <property type="match status" value="1"/>
</dbReference>
<keyword evidence="6" id="KW-1185">Reference proteome</keyword>
<dbReference type="Pfam" id="PF17482">
    <property type="entry name" value="Phage_sheath_1C"/>
    <property type="match status" value="1"/>
</dbReference>
<name>A0AAW9Q8M5_9BURK</name>
<protein>
    <submittedName>
        <fullName evidence="5">Phage tail sheath C-terminal domain-containing protein</fullName>
    </submittedName>
</protein>
<evidence type="ECO:0000313" key="5">
    <source>
        <dbReference type="EMBL" id="MEF7616348.1"/>
    </source>
</evidence>
<feature type="region of interest" description="Disordered" evidence="2">
    <location>
        <begin position="775"/>
        <end position="795"/>
    </location>
</feature>
<evidence type="ECO:0000256" key="2">
    <source>
        <dbReference type="SAM" id="MobiDB-lite"/>
    </source>
</evidence>
<dbReference type="Pfam" id="PF04984">
    <property type="entry name" value="Phage_sheath_1"/>
    <property type="match status" value="1"/>
</dbReference>
<feature type="compositionally biased region" description="Basic and acidic residues" evidence="2">
    <location>
        <begin position="784"/>
        <end position="794"/>
    </location>
</feature>
<dbReference type="Gene3D" id="3.40.50.11780">
    <property type="match status" value="2"/>
</dbReference>
<evidence type="ECO:0000313" key="6">
    <source>
        <dbReference type="Proteomes" id="UP001336250"/>
    </source>
</evidence>
<dbReference type="EMBL" id="JAZIBG010000041">
    <property type="protein sequence ID" value="MEF7616348.1"/>
    <property type="molecule type" value="Genomic_DNA"/>
</dbReference>